<reference evidence="2 3" key="1">
    <citation type="submission" date="2019-09" db="EMBL/GenBank/DDBJ databases">
        <title>Characterization of the phylogenetic diversity of two novel species belonging to the genus Bifidobacterium: Bifidobacterium cebidarum sp. nov. and Bifidobacterium leontopitheci sp. nov.</title>
        <authorList>
            <person name="Lugli G.A."/>
            <person name="Duranti S."/>
            <person name="Milani C."/>
            <person name="Turroni F."/>
            <person name="Ventura M."/>
        </authorList>
    </citation>
    <scope>NUCLEOTIDE SEQUENCE [LARGE SCALE GENOMIC DNA]</scope>
    <source>
        <strain evidence="2 3">DSM 100238</strain>
    </source>
</reference>
<evidence type="ECO:0000313" key="3">
    <source>
        <dbReference type="Proteomes" id="UP000440041"/>
    </source>
</evidence>
<protein>
    <submittedName>
        <fullName evidence="2">Uncharacterized protein</fullName>
    </submittedName>
</protein>
<evidence type="ECO:0000313" key="2">
    <source>
        <dbReference type="EMBL" id="KAB8299501.1"/>
    </source>
</evidence>
<sequence>MQAYRIGCGESPAAEHSSPYTPVISRIPSWFVLPCGEQALAPYWHSPLQSERVSHPRRQQAGAVSSVRQLAAHHSRKSVPRINSKRALPPFLAVPVSRYVQDTTDGNPYGTSCSNQKANSQVLKTIRNRNPEIHAHPRIAAHASSHRPRNVHATTNFGIRPPTSSPRYPHNCASPHTTTTPSCRYPRNHHTFPEMRAYHRTAVSAKPHSPQMQPTVSADCRDSSIDALQPSTLAIRAILAITPPAHAKGRGTHKDPTANSVCSSYSRLPIGPAHG</sequence>
<feature type="region of interest" description="Disordered" evidence="1">
    <location>
        <begin position="246"/>
        <end position="275"/>
    </location>
</feature>
<keyword evidence="3" id="KW-1185">Reference proteome</keyword>
<accession>A0A6A2WEJ7</accession>
<proteinExistence type="predicted"/>
<evidence type="ECO:0000256" key="1">
    <source>
        <dbReference type="SAM" id="MobiDB-lite"/>
    </source>
</evidence>
<dbReference type="EMBL" id="WBSO01000004">
    <property type="protein sequence ID" value="KAB8299501.1"/>
    <property type="molecule type" value="Genomic_DNA"/>
</dbReference>
<feature type="region of interest" description="Disordered" evidence="1">
    <location>
        <begin position="158"/>
        <end position="182"/>
    </location>
</feature>
<dbReference type="Proteomes" id="UP000440041">
    <property type="component" value="Unassembled WGS sequence"/>
</dbReference>
<name>A0A6A2WEJ7_9BIFI</name>
<organism evidence="2 3">
    <name type="scientific">Bifidobacterium apri</name>
    <dbReference type="NCBI Taxonomy" id="1769423"/>
    <lineage>
        <taxon>Bacteria</taxon>
        <taxon>Bacillati</taxon>
        <taxon>Actinomycetota</taxon>
        <taxon>Actinomycetes</taxon>
        <taxon>Bifidobacteriales</taxon>
        <taxon>Bifidobacteriaceae</taxon>
        <taxon>Bifidobacterium</taxon>
    </lineage>
</organism>
<gene>
    <name evidence="2" type="ORF">DSM100238_0933</name>
</gene>
<feature type="region of interest" description="Disordered" evidence="1">
    <location>
        <begin position="51"/>
        <end position="84"/>
    </location>
</feature>
<comment type="caution">
    <text evidence="2">The sequence shown here is derived from an EMBL/GenBank/DDBJ whole genome shotgun (WGS) entry which is preliminary data.</text>
</comment>
<feature type="compositionally biased region" description="Polar residues" evidence="1">
    <location>
        <begin position="257"/>
        <end position="266"/>
    </location>
</feature>
<dbReference type="AlphaFoldDB" id="A0A6A2WEJ7"/>